<gene>
    <name evidence="4" type="ORF">SAMN05421720_11081</name>
</gene>
<proteinExistence type="inferred from homology"/>
<evidence type="ECO:0000313" key="5">
    <source>
        <dbReference type="Proteomes" id="UP000199412"/>
    </source>
</evidence>
<dbReference type="GO" id="GO:0016740">
    <property type="term" value="F:transferase activity"/>
    <property type="evidence" value="ECO:0007669"/>
    <property type="project" value="UniProtKB-KW"/>
</dbReference>
<evidence type="ECO:0000256" key="1">
    <source>
        <dbReference type="ARBA" id="ARBA00007274"/>
    </source>
</evidence>
<dbReference type="Gene3D" id="2.160.10.10">
    <property type="entry name" value="Hexapeptide repeat proteins"/>
    <property type="match status" value="1"/>
</dbReference>
<dbReference type="SUPFAM" id="SSF51161">
    <property type="entry name" value="Trimeric LpxA-like enzymes"/>
    <property type="match status" value="1"/>
</dbReference>
<accession>A0A1G7F272</accession>
<keyword evidence="3" id="KW-0677">Repeat</keyword>
<dbReference type="EMBL" id="FNAP01000010">
    <property type="protein sequence ID" value="SDE69989.1"/>
    <property type="molecule type" value="Genomic_DNA"/>
</dbReference>
<protein>
    <submittedName>
        <fullName evidence="4">Virginiamycin A acetyltransferase</fullName>
    </submittedName>
</protein>
<evidence type="ECO:0000256" key="2">
    <source>
        <dbReference type="ARBA" id="ARBA00022679"/>
    </source>
</evidence>
<dbReference type="Proteomes" id="UP000199412">
    <property type="component" value="Unassembled WGS sequence"/>
</dbReference>
<dbReference type="CDD" id="cd03349">
    <property type="entry name" value="LbH_XAT"/>
    <property type="match status" value="1"/>
</dbReference>
<evidence type="ECO:0000313" key="4">
    <source>
        <dbReference type="EMBL" id="SDE69989.1"/>
    </source>
</evidence>
<sequence length="225" mass="24361">MPVPPGMPPDPDVLYPIADHTGTVFLRPLLRVHAPPGSAGPTEVGAYSYYSDFQDPTRFFSRNVRYHFPFSEERLIIGRYCALAHGATLIMASANHGLDGLSTYPFPIMGGAWAETLPLAEMPFPRKGDTVIGNDVWLGYESLILPGVGVGHGAIVGARAVVHEPVPPYAVVVGNPARVARIRFDRRTVDHLLALSWWDWPVEHVTAAVPALVRGDVAALEALAP</sequence>
<dbReference type="InterPro" id="IPR011004">
    <property type="entry name" value="Trimer_LpxA-like_sf"/>
</dbReference>
<dbReference type="PANTHER" id="PTHR43300:SF11">
    <property type="entry name" value="ACETYLTRANSFERASE RV3034C-RELATED"/>
    <property type="match status" value="1"/>
</dbReference>
<dbReference type="InterPro" id="IPR050179">
    <property type="entry name" value="Trans_hexapeptide_repeat"/>
</dbReference>
<keyword evidence="5" id="KW-1185">Reference proteome</keyword>
<dbReference type="PROSITE" id="PS00101">
    <property type="entry name" value="HEXAPEP_TRANSFERASES"/>
    <property type="match status" value="1"/>
</dbReference>
<keyword evidence="2 4" id="KW-0808">Transferase</keyword>
<dbReference type="RefSeq" id="WP_176793727.1">
    <property type="nucleotide sequence ID" value="NZ_FNAP01000010.1"/>
</dbReference>
<dbReference type="AlphaFoldDB" id="A0A1G7F272"/>
<dbReference type="STRING" id="69960.SAMN05421720_11081"/>
<name>A0A1G7F272_9PROT</name>
<dbReference type="InterPro" id="IPR018357">
    <property type="entry name" value="Hexapep_transf_CS"/>
</dbReference>
<organism evidence="4 5">
    <name type="scientific">Rhodospira trueperi</name>
    <dbReference type="NCBI Taxonomy" id="69960"/>
    <lineage>
        <taxon>Bacteria</taxon>
        <taxon>Pseudomonadati</taxon>
        <taxon>Pseudomonadota</taxon>
        <taxon>Alphaproteobacteria</taxon>
        <taxon>Rhodospirillales</taxon>
        <taxon>Rhodospirillaceae</taxon>
        <taxon>Rhodospira</taxon>
    </lineage>
</organism>
<reference evidence="4 5" key="1">
    <citation type="submission" date="2016-10" db="EMBL/GenBank/DDBJ databases">
        <authorList>
            <person name="de Groot N.N."/>
        </authorList>
    </citation>
    <scope>NUCLEOTIDE SEQUENCE [LARGE SCALE GENOMIC DNA]</scope>
    <source>
        <strain evidence="4 5">ATCC 700224</strain>
    </source>
</reference>
<evidence type="ECO:0000256" key="3">
    <source>
        <dbReference type="ARBA" id="ARBA00022737"/>
    </source>
</evidence>
<comment type="similarity">
    <text evidence="1">Belongs to the transferase hexapeptide repeat family.</text>
</comment>
<dbReference type="PANTHER" id="PTHR43300">
    <property type="entry name" value="ACETYLTRANSFERASE"/>
    <property type="match status" value="1"/>
</dbReference>